<reference evidence="2" key="1">
    <citation type="submission" date="2025-08" db="UniProtKB">
        <authorList>
            <consortium name="Ensembl"/>
        </authorList>
    </citation>
    <scope>IDENTIFICATION</scope>
</reference>
<protein>
    <recommendedName>
        <fullName evidence="1">SEC7 domain-containing protein</fullName>
    </recommendedName>
</protein>
<dbReference type="PANTHER" id="PTHR10663:SF334">
    <property type="entry name" value="PH AND SEC7 DOMAIN-CONTAINING PROTEIN 1"/>
    <property type="match status" value="1"/>
</dbReference>
<dbReference type="Ensembl" id="ENSJHYT00000028842.1">
    <property type="protein sequence ID" value="ENSJHYP00000023926.1"/>
    <property type="gene ID" value="ENSJHYG00000017993.1"/>
</dbReference>
<dbReference type="InterPro" id="IPR035999">
    <property type="entry name" value="Sec7_dom_sf"/>
</dbReference>
<evidence type="ECO:0000313" key="3">
    <source>
        <dbReference type="Proteomes" id="UP000694408"/>
    </source>
</evidence>
<name>A0A8C5JRH5_JUNHY</name>
<evidence type="ECO:0000259" key="1">
    <source>
        <dbReference type="Pfam" id="PF01369"/>
    </source>
</evidence>
<dbReference type="AlphaFoldDB" id="A0A8C5JRH5"/>
<reference evidence="2" key="2">
    <citation type="submission" date="2025-09" db="UniProtKB">
        <authorList>
            <consortium name="Ensembl"/>
        </authorList>
    </citation>
    <scope>IDENTIFICATION</scope>
</reference>
<feature type="domain" description="SEC7" evidence="1">
    <location>
        <begin position="39"/>
        <end position="95"/>
    </location>
</feature>
<keyword evidence="3" id="KW-1185">Reference proteome</keyword>
<sequence length="133" mass="14566">MGSLGNQLVSDSESEMDSVEQLALGSMDTLSNGHKADLEAAKRLAKRLYNLDGFKKADVARHLGKNNEFSRMVAGEYLKFFVFTGMSLDQALRSEMSVCTCVRVLATSVGSQKTVPSAALQTHRDLHRSKQTP</sequence>
<dbReference type="Proteomes" id="UP000694408">
    <property type="component" value="Unplaced"/>
</dbReference>
<dbReference type="SUPFAM" id="SSF48425">
    <property type="entry name" value="Sec7 domain"/>
    <property type="match status" value="1"/>
</dbReference>
<organism evidence="2 3">
    <name type="scientific">Junco hyemalis</name>
    <name type="common">Dark-eyed junco</name>
    <dbReference type="NCBI Taxonomy" id="40217"/>
    <lineage>
        <taxon>Eukaryota</taxon>
        <taxon>Metazoa</taxon>
        <taxon>Chordata</taxon>
        <taxon>Craniata</taxon>
        <taxon>Vertebrata</taxon>
        <taxon>Euteleostomi</taxon>
        <taxon>Archelosauria</taxon>
        <taxon>Archosauria</taxon>
        <taxon>Dinosauria</taxon>
        <taxon>Saurischia</taxon>
        <taxon>Theropoda</taxon>
        <taxon>Coelurosauria</taxon>
        <taxon>Aves</taxon>
        <taxon>Neognathae</taxon>
        <taxon>Neoaves</taxon>
        <taxon>Telluraves</taxon>
        <taxon>Australaves</taxon>
        <taxon>Passeriformes</taxon>
        <taxon>Passerellidae</taxon>
        <taxon>Junco</taxon>
    </lineage>
</organism>
<accession>A0A8C5JRH5</accession>
<dbReference type="GO" id="GO:0032012">
    <property type="term" value="P:regulation of ARF protein signal transduction"/>
    <property type="evidence" value="ECO:0007669"/>
    <property type="project" value="InterPro"/>
</dbReference>
<dbReference type="PANTHER" id="PTHR10663">
    <property type="entry name" value="GUANYL-NUCLEOTIDE EXCHANGE FACTOR"/>
    <property type="match status" value="1"/>
</dbReference>
<dbReference type="InterPro" id="IPR000904">
    <property type="entry name" value="Sec7_dom"/>
</dbReference>
<evidence type="ECO:0000313" key="2">
    <source>
        <dbReference type="Ensembl" id="ENSJHYP00000023926.1"/>
    </source>
</evidence>
<dbReference type="GO" id="GO:0005085">
    <property type="term" value="F:guanyl-nucleotide exchange factor activity"/>
    <property type="evidence" value="ECO:0007669"/>
    <property type="project" value="InterPro"/>
</dbReference>
<proteinExistence type="predicted"/>
<dbReference type="Pfam" id="PF01369">
    <property type="entry name" value="Sec7"/>
    <property type="match status" value="1"/>
</dbReference>